<dbReference type="RefSeq" id="WP_130153620.1">
    <property type="nucleotide sequence ID" value="NZ_SCFB01000004.1"/>
</dbReference>
<evidence type="ECO:0000256" key="5">
    <source>
        <dbReference type="ARBA" id="ARBA00023136"/>
    </source>
</evidence>
<feature type="transmembrane region" description="Helical" evidence="6">
    <location>
        <begin position="126"/>
        <end position="149"/>
    </location>
</feature>
<feature type="transmembrane region" description="Helical" evidence="6">
    <location>
        <begin position="45"/>
        <end position="68"/>
    </location>
</feature>
<dbReference type="AlphaFoldDB" id="A0A4Q7DJS0"/>
<evidence type="ECO:0000256" key="1">
    <source>
        <dbReference type="ARBA" id="ARBA00004651"/>
    </source>
</evidence>
<organism evidence="7 8">
    <name type="scientific">Candidatus Finniella inopinata</name>
    <dbReference type="NCBI Taxonomy" id="1696036"/>
    <lineage>
        <taxon>Bacteria</taxon>
        <taxon>Pseudomonadati</taxon>
        <taxon>Pseudomonadota</taxon>
        <taxon>Alphaproteobacteria</taxon>
        <taxon>Holosporales</taxon>
        <taxon>Candidatus Paracaedibacteraceae</taxon>
        <taxon>Candidatus Finniella</taxon>
    </lineage>
</organism>
<keyword evidence="5 6" id="KW-0472">Membrane</keyword>
<feature type="transmembrane region" description="Helical" evidence="6">
    <location>
        <begin position="161"/>
        <end position="180"/>
    </location>
</feature>
<keyword evidence="4 6" id="KW-1133">Transmembrane helix</keyword>
<dbReference type="PIRSF" id="PIRSF006324">
    <property type="entry name" value="LeuE"/>
    <property type="match status" value="1"/>
</dbReference>
<dbReference type="GO" id="GO:0015171">
    <property type="term" value="F:amino acid transmembrane transporter activity"/>
    <property type="evidence" value="ECO:0007669"/>
    <property type="project" value="TreeGrafter"/>
</dbReference>
<dbReference type="EMBL" id="SCFB01000004">
    <property type="protein sequence ID" value="RZI46519.1"/>
    <property type="molecule type" value="Genomic_DNA"/>
</dbReference>
<accession>A0A4Q7DJS0</accession>
<dbReference type="GO" id="GO:0005886">
    <property type="term" value="C:plasma membrane"/>
    <property type="evidence" value="ECO:0007669"/>
    <property type="project" value="UniProtKB-SubCell"/>
</dbReference>
<evidence type="ECO:0000256" key="6">
    <source>
        <dbReference type="SAM" id="Phobius"/>
    </source>
</evidence>
<dbReference type="Pfam" id="PF01810">
    <property type="entry name" value="LysE"/>
    <property type="match status" value="1"/>
</dbReference>
<keyword evidence="3 6" id="KW-0812">Transmembrane</keyword>
<evidence type="ECO:0000256" key="3">
    <source>
        <dbReference type="ARBA" id="ARBA00022692"/>
    </source>
</evidence>
<keyword evidence="8" id="KW-1185">Reference proteome</keyword>
<dbReference type="PANTHER" id="PTHR30086:SF21">
    <property type="entry name" value="TRANSPORT PROTEIN"/>
    <property type="match status" value="1"/>
</dbReference>
<dbReference type="OrthoDB" id="9807053at2"/>
<comment type="subcellular location">
    <subcellularLocation>
        <location evidence="1">Cell membrane</location>
        <topology evidence="1">Multi-pass membrane protein</topology>
    </subcellularLocation>
</comment>
<sequence>MDVLSVYFLQWLALISILSLAVMSPGPDFVVVIQNSIVHSRRTGIWVSLGLGFGVLVHVTYTIAGLAAVISESIFLFNTIKWAGAAYLIYIGCRALQSKGAGASVDCDITTEKTTKGISDLKALRLGFFTNVLNPKASLFFLVIFSQLIQPQTPVGWKITYGLTCCAITIGWFSILAYALTQRRIRSLFLGATKWIDRVCGGLMIALGIKVAFMAK</sequence>
<evidence type="ECO:0000313" key="8">
    <source>
        <dbReference type="Proteomes" id="UP000293550"/>
    </source>
</evidence>
<dbReference type="Proteomes" id="UP000293550">
    <property type="component" value="Unassembled WGS sequence"/>
</dbReference>
<protein>
    <submittedName>
        <fullName evidence="7">LysE family translocator</fullName>
    </submittedName>
</protein>
<proteinExistence type="predicted"/>
<keyword evidence="2" id="KW-1003">Cell membrane</keyword>
<evidence type="ECO:0000256" key="2">
    <source>
        <dbReference type="ARBA" id="ARBA00022475"/>
    </source>
</evidence>
<name>A0A4Q7DJS0_9PROT</name>
<dbReference type="InterPro" id="IPR001123">
    <property type="entry name" value="LeuE-type"/>
</dbReference>
<evidence type="ECO:0000256" key="4">
    <source>
        <dbReference type="ARBA" id="ARBA00022989"/>
    </source>
</evidence>
<gene>
    <name evidence="7" type="ORF">EQU50_02735</name>
</gene>
<feature type="transmembrane region" description="Helical" evidence="6">
    <location>
        <begin position="6"/>
        <end position="33"/>
    </location>
</feature>
<feature type="transmembrane region" description="Helical" evidence="6">
    <location>
        <begin position="74"/>
        <end position="93"/>
    </location>
</feature>
<dbReference type="PANTHER" id="PTHR30086">
    <property type="entry name" value="ARGININE EXPORTER PROTEIN ARGO"/>
    <property type="match status" value="1"/>
</dbReference>
<reference evidence="7 8" key="1">
    <citation type="submission" date="2018-10" db="EMBL/GenBank/DDBJ databases">
        <title>An updated phylogeny of the Alphaproteobacteria reveals that the parasitic Rickettsiales and Holosporales have independent origins.</title>
        <authorList>
            <person name="Munoz-Gomez S.A."/>
            <person name="Hess S."/>
            <person name="Burger G."/>
            <person name="Lang B.F."/>
            <person name="Susko E."/>
            <person name="Slamovits C.H."/>
            <person name="Roger A.J."/>
        </authorList>
    </citation>
    <scope>NUCLEOTIDE SEQUENCE [LARGE SCALE GENOMIC DNA]</scope>
    <source>
        <strain evidence="7">HOLO01</strain>
    </source>
</reference>
<comment type="caution">
    <text evidence="7">The sequence shown here is derived from an EMBL/GenBank/DDBJ whole genome shotgun (WGS) entry which is preliminary data.</text>
</comment>
<evidence type="ECO:0000313" key="7">
    <source>
        <dbReference type="EMBL" id="RZI46519.1"/>
    </source>
</evidence>